<dbReference type="AlphaFoldDB" id="A0AAP4EFZ0"/>
<name>A0AAP4EFZ0_CLOPF</name>
<gene>
    <name evidence="1" type="ORF">QDQ28_12770</name>
</gene>
<organism evidence="1 2">
    <name type="scientific">Clostridium perfringens</name>
    <dbReference type="NCBI Taxonomy" id="1502"/>
    <lineage>
        <taxon>Bacteria</taxon>
        <taxon>Bacillati</taxon>
        <taxon>Bacillota</taxon>
        <taxon>Clostridia</taxon>
        <taxon>Eubacteriales</taxon>
        <taxon>Clostridiaceae</taxon>
        <taxon>Clostridium</taxon>
    </lineage>
</organism>
<reference evidence="1" key="1">
    <citation type="submission" date="2023-04" db="EMBL/GenBank/DDBJ databases">
        <title>Epidemiological investigation of Clostridium perfringens isolated from cattle.</title>
        <authorList>
            <person name="Tian R."/>
        </authorList>
    </citation>
    <scope>NUCLEOTIDE SEQUENCE</scope>
    <source>
        <strain evidence="1">ZWCP172</strain>
    </source>
</reference>
<dbReference type="RefSeq" id="WP_279858054.1">
    <property type="nucleotide sequence ID" value="NZ_JARVUX010000007.1"/>
</dbReference>
<sequence>MKVNCDECKKDFEMEVKVEKINTDVERTYFICPNCSKEYTSVLTNERIRNEQTLMRKYVKEFENTDSIGRKLLLSKKIKNLSEKIAKDIAWLKEKNNY</sequence>
<dbReference type="EMBL" id="JARVUX010000007">
    <property type="protein sequence ID" value="MDH2337053.1"/>
    <property type="molecule type" value="Genomic_DNA"/>
</dbReference>
<accession>A0AAP4EFZ0</accession>
<protein>
    <recommendedName>
        <fullName evidence="3">Phage transglycosylase</fullName>
    </recommendedName>
</protein>
<evidence type="ECO:0008006" key="3">
    <source>
        <dbReference type="Google" id="ProtNLM"/>
    </source>
</evidence>
<proteinExistence type="predicted"/>
<comment type="caution">
    <text evidence="1">The sequence shown here is derived from an EMBL/GenBank/DDBJ whole genome shotgun (WGS) entry which is preliminary data.</text>
</comment>
<evidence type="ECO:0000313" key="1">
    <source>
        <dbReference type="EMBL" id="MDH2337053.1"/>
    </source>
</evidence>
<evidence type="ECO:0000313" key="2">
    <source>
        <dbReference type="Proteomes" id="UP001222958"/>
    </source>
</evidence>
<dbReference type="Proteomes" id="UP001222958">
    <property type="component" value="Unassembled WGS sequence"/>
</dbReference>